<organism evidence="8 9">
    <name type="scientific">Dactylosporangium siamense</name>
    <dbReference type="NCBI Taxonomy" id="685454"/>
    <lineage>
        <taxon>Bacteria</taxon>
        <taxon>Bacillati</taxon>
        <taxon>Actinomycetota</taxon>
        <taxon>Actinomycetes</taxon>
        <taxon>Micromonosporales</taxon>
        <taxon>Micromonosporaceae</taxon>
        <taxon>Dactylosporangium</taxon>
    </lineage>
</organism>
<dbReference type="PANTHER" id="PTHR30250">
    <property type="entry name" value="PST FAMILY PREDICTED COLANIC ACID TRANSPORTER"/>
    <property type="match status" value="1"/>
</dbReference>
<feature type="transmembrane region" description="Helical" evidence="7">
    <location>
        <begin position="434"/>
        <end position="454"/>
    </location>
</feature>
<dbReference type="Proteomes" id="UP000660611">
    <property type="component" value="Unassembled WGS sequence"/>
</dbReference>
<feature type="transmembrane region" description="Helical" evidence="7">
    <location>
        <begin position="466"/>
        <end position="487"/>
    </location>
</feature>
<dbReference type="CDD" id="cd13127">
    <property type="entry name" value="MATE_tuaB_like"/>
    <property type="match status" value="1"/>
</dbReference>
<dbReference type="Pfam" id="PF13440">
    <property type="entry name" value="Polysacc_synt_3"/>
    <property type="match status" value="1"/>
</dbReference>
<evidence type="ECO:0000256" key="2">
    <source>
        <dbReference type="ARBA" id="ARBA00007430"/>
    </source>
</evidence>
<feature type="transmembrane region" description="Helical" evidence="7">
    <location>
        <begin position="371"/>
        <end position="391"/>
    </location>
</feature>
<evidence type="ECO:0000256" key="4">
    <source>
        <dbReference type="ARBA" id="ARBA00022692"/>
    </source>
</evidence>
<keyword evidence="4 7" id="KW-0812">Transmembrane</keyword>
<evidence type="ECO:0000256" key="5">
    <source>
        <dbReference type="ARBA" id="ARBA00022989"/>
    </source>
</evidence>
<dbReference type="AlphaFoldDB" id="A0A919PI40"/>
<comment type="subcellular location">
    <subcellularLocation>
        <location evidence="1">Cell membrane</location>
        <topology evidence="1">Multi-pass membrane protein</topology>
    </subcellularLocation>
</comment>
<feature type="transmembrane region" description="Helical" evidence="7">
    <location>
        <begin position="158"/>
        <end position="181"/>
    </location>
</feature>
<keyword evidence="5 7" id="KW-1133">Transmembrane helix</keyword>
<dbReference type="GO" id="GO:0005886">
    <property type="term" value="C:plasma membrane"/>
    <property type="evidence" value="ECO:0007669"/>
    <property type="project" value="UniProtKB-SubCell"/>
</dbReference>
<name>A0A919PI40_9ACTN</name>
<gene>
    <name evidence="8" type="ORF">Dsi01nite_026130</name>
</gene>
<dbReference type="PANTHER" id="PTHR30250:SF10">
    <property type="entry name" value="LIPOPOLYSACCHARIDE BIOSYNTHESIS PROTEIN WZXC"/>
    <property type="match status" value="1"/>
</dbReference>
<reference evidence="8" key="1">
    <citation type="submission" date="2021-01" db="EMBL/GenBank/DDBJ databases">
        <title>Whole genome shotgun sequence of Dactylosporangium siamense NBRC 106093.</title>
        <authorList>
            <person name="Komaki H."/>
            <person name="Tamura T."/>
        </authorList>
    </citation>
    <scope>NUCLEOTIDE SEQUENCE</scope>
    <source>
        <strain evidence="8">NBRC 106093</strain>
    </source>
</reference>
<dbReference type="InterPro" id="IPR050833">
    <property type="entry name" value="Poly_Biosynth_Transport"/>
</dbReference>
<evidence type="ECO:0000313" key="8">
    <source>
        <dbReference type="EMBL" id="GIG44572.1"/>
    </source>
</evidence>
<comment type="caution">
    <text evidence="8">The sequence shown here is derived from an EMBL/GenBank/DDBJ whole genome shotgun (WGS) entry which is preliminary data.</text>
</comment>
<evidence type="ECO:0000256" key="1">
    <source>
        <dbReference type="ARBA" id="ARBA00004651"/>
    </source>
</evidence>
<feature type="transmembrane region" description="Helical" evidence="7">
    <location>
        <begin position="59"/>
        <end position="80"/>
    </location>
</feature>
<feature type="transmembrane region" description="Helical" evidence="7">
    <location>
        <begin position="126"/>
        <end position="152"/>
    </location>
</feature>
<feature type="transmembrane region" description="Helical" evidence="7">
    <location>
        <begin position="86"/>
        <end position="105"/>
    </location>
</feature>
<feature type="transmembrane region" description="Helical" evidence="7">
    <location>
        <begin position="331"/>
        <end position="351"/>
    </location>
</feature>
<feature type="transmembrane region" description="Helical" evidence="7">
    <location>
        <begin position="403"/>
        <end position="422"/>
    </location>
</feature>
<evidence type="ECO:0000313" key="9">
    <source>
        <dbReference type="Proteomes" id="UP000660611"/>
    </source>
</evidence>
<comment type="similarity">
    <text evidence="2">Belongs to the polysaccharide synthase family.</text>
</comment>
<dbReference type="EMBL" id="BONQ01000038">
    <property type="protein sequence ID" value="GIG44572.1"/>
    <property type="molecule type" value="Genomic_DNA"/>
</dbReference>
<keyword evidence="3" id="KW-1003">Cell membrane</keyword>
<accession>A0A919PI40</accession>
<feature type="transmembrane region" description="Helical" evidence="7">
    <location>
        <begin position="499"/>
        <end position="519"/>
    </location>
</feature>
<evidence type="ECO:0000256" key="3">
    <source>
        <dbReference type="ARBA" id="ARBA00022475"/>
    </source>
</evidence>
<proteinExistence type="inferred from homology"/>
<evidence type="ECO:0008006" key="10">
    <source>
        <dbReference type="Google" id="ProtNLM"/>
    </source>
</evidence>
<evidence type="ECO:0000256" key="6">
    <source>
        <dbReference type="ARBA" id="ARBA00023136"/>
    </source>
</evidence>
<keyword evidence="9" id="KW-1185">Reference proteome</keyword>
<sequence>MSQSVDRTVDPLDRTVDLDSTVEISALTSAGVPAGGYTVPAPEEDAEEAPRKRLKSAIFWSYALTAGRLGTTTIVTFVLAKMLGPHALGVVTTALLFVMITQMLLQQTLLTTIIQREKLDPDHLDAGFWLVIGGSLALTGIAAGLAPLWASFNDQPQLTRLCIALTPMILLQGLTVVPEAILRRKMTFRPLAIRTLVATAVGGVVGIAMAFAGYQAWALVAQQLVTGAVGAAVLWTVTDWRPRWRLPRQAAKDLWGFSSQTALGGVGVFLAIRMDVLVIGKFFGANATGLYRIAQRLPDMLTEVTSRSLQQVSLPELARLQKKPVELGDRLAKMLHVSAVTGLPALGILAATAKPLVALLGPEWSPAGTAMQLLCIVGIVNVYGVLLGPALQAVGRPGINTALSWVQLAVGVTTFYFIGQWLNGSQDDRAQVAAIAIGMAAVELSITILMMYITFARVLKVSSWQILGPTIPAFLAGSAGFLIPFFIDRFGLISGPWLLKFVVYGVLATGISGGLLLALDTRTRGMVMRKVQPLLEKKFGTK</sequence>
<evidence type="ECO:0000256" key="7">
    <source>
        <dbReference type="SAM" id="Phobius"/>
    </source>
</evidence>
<feature type="transmembrane region" description="Helical" evidence="7">
    <location>
        <begin position="220"/>
        <end position="238"/>
    </location>
</feature>
<feature type="transmembrane region" description="Helical" evidence="7">
    <location>
        <begin position="193"/>
        <end position="214"/>
    </location>
</feature>
<dbReference type="RefSeq" id="WP_203846398.1">
    <property type="nucleotide sequence ID" value="NZ_BAAAVW010000040.1"/>
</dbReference>
<protein>
    <recommendedName>
        <fullName evidence="10">Lipopolysaccharide biosynthesis protein</fullName>
    </recommendedName>
</protein>
<keyword evidence="6 7" id="KW-0472">Membrane</keyword>